<dbReference type="KEGG" id="hfv:R50_1317"/>
<comment type="cofactor">
    <cofactor evidence="1 12">
        <name>Cu(+)</name>
        <dbReference type="ChEBI" id="CHEBI:49552"/>
    </cofactor>
</comment>
<dbReference type="PRINTS" id="PR00695">
    <property type="entry name" value="CUNO2RDTASE"/>
</dbReference>
<comment type="catalytic activity">
    <reaction evidence="11">
        <text>nitric oxide + Fe(III)-[cytochrome c] + H2O = Fe(II)-[cytochrome c] + nitrite + 2 H(+)</text>
        <dbReference type="Rhea" id="RHEA:15233"/>
        <dbReference type="Rhea" id="RHEA-COMP:10350"/>
        <dbReference type="Rhea" id="RHEA-COMP:14399"/>
        <dbReference type="ChEBI" id="CHEBI:15377"/>
        <dbReference type="ChEBI" id="CHEBI:15378"/>
        <dbReference type="ChEBI" id="CHEBI:16301"/>
        <dbReference type="ChEBI" id="CHEBI:16480"/>
        <dbReference type="ChEBI" id="CHEBI:29033"/>
        <dbReference type="ChEBI" id="CHEBI:29034"/>
        <dbReference type="EC" id="1.7.2.1"/>
    </reaction>
</comment>
<evidence type="ECO:0000313" key="15">
    <source>
        <dbReference type="EMBL" id="CAB1128823.1"/>
    </source>
</evidence>
<dbReference type="InterPro" id="IPR011707">
    <property type="entry name" value="Cu-oxidase-like_N"/>
</dbReference>
<organism evidence="15 16">
    <name type="scientific">Candidatus Hydrogenisulfobacillus filiaventi</name>
    <dbReference type="NCBI Taxonomy" id="2707344"/>
    <lineage>
        <taxon>Bacteria</taxon>
        <taxon>Bacillati</taxon>
        <taxon>Bacillota</taxon>
        <taxon>Clostridia</taxon>
        <taxon>Eubacteriales</taxon>
        <taxon>Clostridiales Family XVII. Incertae Sedis</taxon>
        <taxon>Candidatus Hydrogenisulfobacillus</taxon>
    </lineage>
</organism>
<evidence type="ECO:0000259" key="14">
    <source>
        <dbReference type="Pfam" id="PF07732"/>
    </source>
</evidence>
<evidence type="ECO:0000256" key="10">
    <source>
        <dbReference type="ARBA" id="ARBA00023008"/>
    </source>
</evidence>
<dbReference type="Proteomes" id="UP000503399">
    <property type="component" value="Chromosome"/>
</dbReference>
<evidence type="ECO:0000256" key="4">
    <source>
        <dbReference type="ARBA" id="ARBA00011233"/>
    </source>
</evidence>
<dbReference type="GO" id="GO:0050421">
    <property type="term" value="F:nitrite reductase (NO-forming) activity"/>
    <property type="evidence" value="ECO:0007669"/>
    <property type="project" value="UniProtKB-EC"/>
</dbReference>
<feature type="domain" description="Plastocyanin-like" evidence="14">
    <location>
        <begin position="88"/>
        <end position="192"/>
    </location>
</feature>
<feature type="binding site" description="type 1 copper site" evidence="12">
    <location>
        <position position="133"/>
    </location>
    <ligand>
        <name>Cu cation</name>
        <dbReference type="ChEBI" id="CHEBI:23378"/>
        <label>1</label>
    </ligand>
</feature>
<feature type="binding site" description="type 2 copper site" evidence="12">
    <location>
        <position position="138"/>
    </location>
    <ligand>
        <name>Cu cation</name>
        <dbReference type="ChEBI" id="CHEBI:23378"/>
        <label>2</label>
    </ligand>
</feature>
<feature type="chain" id="PRO_5039254747" description="Copper-containing nitrite reductase" evidence="13">
    <location>
        <begin position="28"/>
        <end position="329"/>
    </location>
</feature>
<proteinExistence type="inferred from homology"/>
<dbReference type="InterPro" id="IPR001287">
    <property type="entry name" value="NO2-reductase_Cu"/>
</dbReference>
<evidence type="ECO:0000256" key="2">
    <source>
        <dbReference type="ARBA" id="ARBA00001973"/>
    </source>
</evidence>
<keyword evidence="7 12" id="KW-0479">Metal-binding</keyword>
<evidence type="ECO:0000256" key="13">
    <source>
        <dbReference type="SAM" id="SignalP"/>
    </source>
</evidence>
<keyword evidence="8" id="KW-0677">Repeat</keyword>
<dbReference type="EMBL" id="LR778114">
    <property type="protein sequence ID" value="CAB1128823.1"/>
    <property type="molecule type" value="Genomic_DNA"/>
</dbReference>
<name>A0A6F8ZGM7_9FIRM</name>
<feature type="binding site" description="type 1 copper site" evidence="12">
    <location>
        <position position="172"/>
    </location>
    <ligand>
        <name>Cu cation</name>
        <dbReference type="ChEBI" id="CHEBI:23378"/>
        <label>1</label>
    </ligand>
</feature>
<feature type="binding site" description="type 2 copper site" evidence="12">
    <location>
        <position position="173"/>
    </location>
    <ligand>
        <name>Cu cation</name>
        <dbReference type="ChEBI" id="CHEBI:23378"/>
        <label>2</label>
    </ligand>
</feature>
<dbReference type="GO" id="GO:0005507">
    <property type="term" value="F:copper ion binding"/>
    <property type="evidence" value="ECO:0007669"/>
    <property type="project" value="InterPro"/>
</dbReference>
<reference evidence="15 16" key="1">
    <citation type="submission" date="2020-02" db="EMBL/GenBank/DDBJ databases">
        <authorList>
            <person name="Hogendoorn C."/>
        </authorList>
    </citation>
    <scope>NUCLEOTIDE SEQUENCE [LARGE SCALE GENOMIC DNA]</scope>
    <source>
        <strain evidence="15">R501</strain>
    </source>
</reference>
<dbReference type="Pfam" id="PF07732">
    <property type="entry name" value="Cu-oxidase_3"/>
    <property type="match status" value="1"/>
</dbReference>
<dbReference type="AlphaFoldDB" id="A0A6F8ZGM7"/>
<evidence type="ECO:0000256" key="1">
    <source>
        <dbReference type="ARBA" id="ARBA00001960"/>
    </source>
</evidence>
<accession>A0A6F8ZGM7</accession>
<dbReference type="EC" id="1.7.2.1" evidence="5"/>
<evidence type="ECO:0000256" key="3">
    <source>
        <dbReference type="ARBA" id="ARBA00010609"/>
    </source>
</evidence>
<evidence type="ECO:0000313" key="16">
    <source>
        <dbReference type="Proteomes" id="UP000503399"/>
    </source>
</evidence>
<feature type="binding site" description="type 1 copper site" evidence="12">
    <location>
        <position position="179"/>
    </location>
    <ligand>
        <name>Cu cation</name>
        <dbReference type="ChEBI" id="CHEBI:23378"/>
        <label>1</label>
    </ligand>
</feature>
<keyword evidence="13" id="KW-0732">Signal</keyword>
<evidence type="ECO:0000256" key="11">
    <source>
        <dbReference type="ARBA" id="ARBA00049340"/>
    </source>
</evidence>
<dbReference type="SUPFAM" id="SSF49503">
    <property type="entry name" value="Cupredoxins"/>
    <property type="match status" value="2"/>
</dbReference>
<comment type="similarity">
    <text evidence="3">Belongs to the multicopper oxidase family.</text>
</comment>
<feature type="binding site" description="type 1 copper site" evidence="12">
    <location>
        <position position="184"/>
    </location>
    <ligand>
        <name>Cu cation</name>
        <dbReference type="ChEBI" id="CHEBI:23378"/>
        <label>1</label>
    </ligand>
</feature>
<dbReference type="Gene3D" id="2.60.40.420">
    <property type="entry name" value="Cupredoxins - blue copper proteins"/>
    <property type="match status" value="2"/>
</dbReference>
<sequence>MFMFAPRYGRRTAAALAGFLALSVAGAGCGPAAAPNAPAPVAPASALAGNRANGISSAADPGLNQKPMPMTVARQGSQVFIHMYTEENWVTIAPGVRFHAWDFDGTVPGPVLHLQQGDQVSLTLTNLDPRLPHSIDLHAAQIAPSANYIDVMPGHSFTLHFTARVPGVYMYHCADGLEHMGKGMYGMVVVQPAGVPVTGPEFDLVQSEFYSSYQAMLNGSPQYVVFNGEADRYMTHPLTATVGEPVHFAVVNAGPNQWSAFHVIGAILQNVRPSGSRETVFHNLQTWSIAPGDGAWITVVFRHPGTYKFVTHDFADVAKGAVGEIVVKP</sequence>
<feature type="binding site" description="type 1 copper site" evidence="12">
    <location>
        <position position="312"/>
    </location>
    <ligand>
        <name>Cu cation</name>
        <dbReference type="ChEBI" id="CHEBI:23378"/>
        <label>1</label>
    </ligand>
</feature>
<comment type="cofactor">
    <cofactor evidence="2 12">
        <name>Cu(2+)</name>
        <dbReference type="ChEBI" id="CHEBI:29036"/>
    </cofactor>
</comment>
<evidence type="ECO:0000256" key="7">
    <source>
        <dbReference type="ARBA" id="ARBA00022723"/>
    </source>
</evidence>
<evidence type="ECO:0000256" key="6">
    <source>
        <dbReference type="ARBA" id="ARBA00017290"/>
    </source>
</evidence>
<dbReference type="PANTHER" id="PTHR11709">
    <property type="entry name" value="MULTI-COPPER OXIDASE"/>
    <property type="match status" value="1"/>
</dbReference>
<feature type="signal peptide" evidence="13">
    <location>
        <begin position="1"/>
        <end position="27"/>
    </location>
</feature>
<protein>
    <recommendedName>
        <fullName evidence="6">Copper-containing nitrite reductase</fullName>
        <ecNumber evidence="5">1.7.2.1</ecNumber>
    </recommendedName>
</protein>
<evidence type="ECO:0000256" key="8">
    <source>
        <dbReference type="ARBA" id="ARBA00022737"/>
    </source>
</evidence>
<dbReference type="InterPro" id="IPR045087">
    <property type="entry name" value="Cu-oxidase_fam"/>
</dbReference>
<evidence type="ECO:0000256" key="12">
    <source>
        <dbReference type="PIRSR" id="PIRSR601287-1"/>
    </source>
</evidence>
<keyword evidence="10 12" id="KW-0186">Copper</keyword>
<dbReference type="InterPro" id="IPR008972">
    <property type="entry name" value="Cupredoxin"/>
</dbReference>
<evidence type="ECO:0000256" key="9">
    <source>
        <dbReference type="ARBA" id="ARBA00023002"/>
    </source>
</evidence>
<comment type="subunit">
    <text evidence="4">Homotrimer.</text>
</comment>
<evidence type="ECO:0000256" key="5">
    <source>
        <dbReference type="ARBA" id="ARBA00011882"/>
    </source>
</evidence>
<dbReference type="PROSITE" id="PS51257">
    <property type="entry name" value="PROKAR_LIPOPROTEIN"/>
    <property type="match status" value="1"/>
</dbReference>
<gene>
    <name evidence="15" type="primary">nirK</name>
    <name evidence="15" type="ORF">R50_1317</name>
</gene>
<keyword evidence="9 15" id="KW-0560">Oxidoreductase</keyword>
<dbReference type="PANTHER" id="PTHR11709:SF394">
    <property type="entry name" value="FI03373P-RELATED"/>
    <property type="match status" value="1"/>
</dbReference>
<keyword evidence="16" id="KW-1185">Reference proteome</keyword>